<organism evidence="1">
    <name type="scientific">freshwater metagenome</name>
    <dbReference type="NCBI Taxonomy" id="449393"/>
    <lineage>
        <taxon>unclassified sequences</taxon>
        <taxon>metagenomes</taxon>
        <taxon>ecological metagenomes</taxon>
    </lineage>
</organism>
<reference evidence="1" key="1">
    <citation type="submission" date="2020-05" db="EMBL/GenBank/DDBJ databases">
        <authorList>
            <person name="Chiriac C."/>
            <person name="Salcher M."/>
            <person name="Ghai R."/>
            <person name="Kavagutti S V."/>
        </authorList>
    </citation>
    <scope>NUCLEOTIDE SEQUENCE</scope>
</reference>
<gene>
    <name evidence="1" type="ORF">UFOPK1722_01375</name>
</gene>
<dbReference type="AlphaFoldDB" id="A0A6J6FGZ4"/>
<protein>
    <submittedName>
        <fullName evidence="1">Unannotated protein</fullName>
    </submittedName>
</protein>
<evidence type="ECO:0000313" key="1">
    <source>
        <dbReference type="EMBL" id="CAB4586293.1"/>
    </source>
</evidence>
<name>A0A6J6FGZ4_9ZZZZ</name>
<sequence>MQATNNATAPHVSALWLAAPDMAHADRPLMLKPETPRFAWVQLLAEKNRMPVPMSSPMSPTRTVKKAFNAAREFASSSHQ</sequence>
<accession>A0A6J6FGZ4</accession>
<proteinExistence type="predicted"/>
<dbReference type="EMBL" id="CAEZTS010000133">
    <property type="protein sequence ID" value="CAB4586293.1"/>
    <property type="molecule type" value="Genomic_DNA"/>
</dbReference>